<feature type="compositionally biased region" description="Acidic residues" evidence="1">
    <location>
        <begin position="271"/>
        <end position="297"/>
    </location>
</feature>
<feature type="compositionally biased region" description="Acidic residues" evidence="1">
    <location>
        <begin position="784"/>
        <end position="795"/>
    </location>
</feature>
<feature type="region of interest" description="Disordered" evidence="1">
    <location>
        <begin position="253"/>
        <end position="349"/>
    </location>
</feature>
<reference evidence="2" key="1">
    <citation type="journal article" date="2019" name="Sci. Rep.">
        <title>Draft genome of Tanacetum cinerariifolium, the natural source of mosquito coil.</title>
        <authorList>
            <person name="Yamashiro T."/>
            <person name="Shiraishi A."/>
            <person name="Satake H."/>
            <person name="Nakayama K."/>
        </authorList>
    </citation>
    <scope>NUCLEOTIDE SEQUENCE</scope>
</reference>
<feature type="compositionally biased region" description="Polar residues" evidence="1">
    <location>
        <begin position="253"/>
        <end position="267"/>
    </location>
</feature>
<feature type="compositionally biased region" description="Basic and acidic residues" evidence="1">
    <location>
        <begin position="1019"/>
        <end position="1030"/>
    </location>
</feature>
<feature type="region of interest" description="Disordered" evidence="1">
    <location>
        <begin position="966"/>
        <end position="1030"/>
    </location>
</feature>
<organism evidence="2">
    <name type="scientific">Tanacetum cinerariifolium</name>
    <name type="common">Dalmatian daisy</name>
    <name type="synonym">Chrysanthemum cinerariifolium</name>
    <dbReference type="NCBI Taxonomy" id="118510"/>
    <lineage>
        <taxon>Eukaryota</taxon>
        <taxon>Viridiplantae</taxon>
        <taxon>Streptophyta</taxon>
        <taxon>Embryophyta</taxon>
        <taxon>Tracheophyta</taxon>
        <taxon>Spermatophyta</taxon>
        <taxon>Magnoliopsida</taxon>
        <taxon>eudicotyledons</taxon>
        <taxon>Gunneridae</taxon>
        <taxon>Pentapetalae</taxon>
        <taxon>asterids</taxon>
        <taxon>campanulids</taxon>
        <taxon>Asterales</taxon>
        <taxon>Asteraceae</taxon>
        <taxon>Asteroideae</taxon>
        <taxon>Anthemideae</taxon>
        <taxon>Anthemidinae</taxon>
        <taxon>Tanacetum</taxon>
    </lineage>
</organism>
<feature type="region of interest" description="Disordered" evidence="1">
    <location>
        <begin position="377"/>
        <end position="401"/>
    </location>
</feature>
<feature type="region of interest" description="Disordered" evidence="1">
    <location>
        <begin position="188"/>
        <end position="219"/>
    </location>
</feature>
<feature type="compositionally biased region" description="Acidic residues" evidence="1">
    <location>
        <begin position="319"/>
        <end position="328"/>
    </location>
</feature>
<feature type="region of interest" description="Disordered" evidence="1">
    <location>
        <begin position="734"/>
        <end position="802"/>
    </location>
</feature>
<proteinExistence type="predicted"/>
<protein>
    <submittedName>
        <fullName evidence="2">Uncharacterized protein</fullName>
    </submittedName>
</protein>
<dbReference type="PANTHER" id="PTHR36812">
    <property type="entry name" value="NEUROFILAMENT TRIPLET M PROTEIN-LIKE PROTEIN"/>
    <property type="match status" value="1"/>
</dbReference>
<evidence type="ECO:0000256" key="1">
    <source>
        <dbReference type="SAM" id="MobiDB-lite"/>
    </source>
</evidence>
<gene>
    <name evidence="2" type="ORF">Tci_036575</name>
</gene>
<comment type="caution">
    <text evidence="2">The sequence shown here is derived from an EMBL/GenBank/DDBJ whole genome shotgun (WGS) entry which is preliminary data.</text>
</comment>
<evidence type="ECO:0000313" key="2">
    <source>
        <dbReference type="EMBL" id="GEU64597.1"/>
    </source>
</evidence>
<name>A0A6L2LUG1_TANCI</name>
<feature type="compositionally biased region" description="Low complexity" evidence="1">
    <location>
        <begin position="188"/>
        <end position="198"/>
    </location>
</feature>
<feature type="compositionally biased region" description="Acidic residues" evidence="1">
    <location>
        <begin position="750"/>
        <end position="776"/>
    </location>
</feature>
<feature type="compositionally biased region" description="Basic residues" evidence="1">
    <location>
        <begin position="199"/>
        <end position="219"/>
    </location>
</feature>
<sequence>MQEFWTTVSTHHHSLRFKLNGRSHTLNVENLRDMLHMCRRLPGQRFEDPPLGEEIRSLIRDLRHTNEIKEDLVYQVENKNSKKNNDMYYLRFTKFIIDYYMSKDQSISRRNKMFWHTARDDPMFNTIRVISRYQDSQVYDAMLLAELTNQDLLDSKAYKEYYVVASRAETPKAKIKYKKKADESVTSLKSKTASASKGTRLKSKAKVTKPALKKQPTKKTKAIGLAILSEVALSEAEQVKLVTKRSKIDFHISQASGSGDGVDTQSKGNSDDEDDDNDDDGDNNDDAESDDHDDDNDNERTESDSEEIPDPNLTKEDQIEYEEEDVDEGVCTPSDNEFTDEEKLDDEKTIDAEEDDVVLKELYEDVNVNLEKGDAEMADANPKGLEQPNVSQESGFEHEEEDAHVTLTLVSDAQKADEPVERFFVSFNFTSKFLNLENPSLADHEIASLMETSAPHATAILEITFSFTTTPPPPPMFFNPLLQQQTPTIPTPTYTNPTVTLPEIPNFASVFKFDERMKEAVNVAVQLQTNKLRKEAQAENQDFLNQVDSTMNKIIKNQVKEQVSKIMPNIEKRKRLMRTDELRKFSDGTLNDVRSALHDIVTVIRIEYLKNEEMEKLRQEKGSGHGLGDRQAALSKEVDVESGKAKRVKRHAKKYTTVPIAGVAIRDTPGVSVSKKKAPTKADRSKGIEILYDVALSEAAQLKEATKRSKKDSYISLKQVAQVKELILNQGFLMSDNEDDNDNDSKGDDDKADSDDDGNSDADDNERTDSDDDDENPSFTLKDYDEEEHDEEYKSDDDNKNVFEEEDDDLYNNVDMSHKVPGTQIPSPLTEPATVIPDSFNIASITVPPTISMISLPQLMPPSPAPTTIPTTTSIPTLPDFSSLFGFDQRITINESLKIIMLAKSSSQPKSTYEAAESLIEFELKKILLDKMEKNESYKTAPKHKELYEGLVKSYNLDKDLFSSYGNSKSSGKSVQAEEPVFETADTENPQDQGGDTKDQPNVEATPMDDWFKKPNKPPTHDRAWNYEKSIDSRPPQKWISNIAKARQPPRTFDELMRTPIDFSAYVMHNLKIDNLTQEILEPVDSLSMGDEHLDTIPATESDEVIMSSVEDLVPIPGESEGIPEHMCDVPFHDNSSPLDVSNDQIEDFSESINEVMEVVIPEVRGTDDDIPLTIKDDNLRKKLLNFNLLIATIEALNDNPTPSSDCKTKSSSTSLNSFLEETNTFHNSLPEFENFYFDLGEISSGSTTTHSDISLSEYESFIFEEFVDKLAHIISLPEYDCFYFRDLPDHGELMYVLNSGIRKNLFTTLVNLPIEDDHSLLLAYVVWIFVAYLTYPVIPSYLHPFGNEDTIFDPSITINHFYSFKPGSSHRHGAFRKFNTHRSHLNEWPMIINGKNTLLLDVLLFHFYPP</sequence>
<accession>A0A6L2LUG1</accession>
<dbReference type="PANTHER" id="PTHR36812:SF9">
    <property type="entry name" value="MYB-LIKE PROTEIN X ISOFORM X1"/>
    <property type="match status" value="1"/>
</dbReference>
<dbReference type="EMBL" id="BKCJ010005049">
    <property type="protein sequence ID" value="GEU64597.1"/>
    <property type="molecule type" value="Genomic_DNA"/>
</dbReference>